<evidence type="ECO:0000259" key="8">
    <source>
        <dbReference type="Pfam" id="PF16822"/>
    </source>
</evidence>
<dbReference type="Pfam" id="PF16822">
    <property type="entry name" value="ALGX"/>
    <property type="match status" value="1"/>
</dbReference>
<dbReference type="GO" id="GO:0042597">
    <property type="term" value="C:periplasmic space"/>
    <property type="evidence" value="ECO:0007669"/>
    <property type="project" value="UniProtKB-SubCell"/>
</dbReference>
<dbReference type="KEGG" id="cbx:Cenrod_2047"/>
<keyword evidence="10" id="KW-1185">Reference proteome</keyword>
<evidence type="ECO:0000256" key="5">
    <source>
        <dbReference type="ARBA" id="ARBA00022764"/>
    </source>
</evidence>
<feature type="domain" description="AlgX/AlgJ SGNH hydrolase-like" evidence="8">
    <location>
        <begin position="97"/>
        <end position="380"/>
    </location>
</feature>
<dbReference type="InterPro" id="IPR031811">
    <property type="entry name" value="ALGX/ALGJ_SGNH-like"/>
</dbReference>
<evidence type="ECO:0000256" key="1">
    <source>
        <dbReference type="ARBA" id="ARBA00004418"/>
    </source>
</evidence>
<protein>
    <submittedName>
        <fullName evidence="9">Acetyltransferase</fullName>
    </submittedName>
</protein>
<dbReference type="HOGENOM" id="CLU_057510_0_0_4"/>
<organism evidence="9 10">
    <name type="scientific">Candidatus Symbiobacter mobilis CR</name>
    <dbReference type="NCBI Taxonomy" id="946483"/>
    <lineage>
        <taxon>Bacteria</taxon>
        <taxon>Pseudomonadati</taxon>
        <taxon>Pseudomonadota</taxon>
        <taxon>Betaproteobacteria</taxon>
        <taxon>Burkholderiales</taxon>
        <taxon>Comamonadaceae</taxon>
    </lineage>
</organism>
<comment type="subcellular location">
    <subcellularLocation>
        <location evidence="1">Periplasm</location>
    </subcellularLocation>
</comment>
<dbReference type="STRING" id="946483.Cenrod_2047"/>
<dbReference type="RefSeq" id="WP_022775059.1">
    <property type="nucleotide sequence ID" value="NC_022576.1"/>
</dbReference>
<comment type="pathway">
    <text evidence="2">Glycan biosynthesis; alginate biosynthesis.</text>
</comment>
<evidence type="ECO:0000256" key="4">
    <source>
        <dbReference type="ARBA" id="ARBA00022729"/>
    </source>
</evidence>
<keyword evidence="3 9" id="KW-0808">Transferase</keyword>
<evidence type="ECO:0000313" key="10">
    <source>
        <dbReference type="Proteomes" id="UP000017184"/>
    </source>
</evidence>
<gene>
    <name evidence="9" type="ORF">Cenrod_2047</name>
</gene>
<dbReference type="eggNOG" id="ENOG5032DDH">
    <property type="taxonomic scope" value="Bacteria"/>
</dbReference>
<dbReference type="Proteomes" id="UP000017184">
    <property type="component" value="Chromosome"/>
</dbReference>
<dbReference type="GO" id="GO:0042121">
    <property type="term" value="P:alginic acid biosynthetic process"/>
    <property type="evidence" value="ECO:0007669"/>
    <property type="project" value="UniProtKB-UniPathway"/>
</dbReference>
<keyword evidence="4" id="KW-0732">Signal</keyword>
<reference evidence="9 10" key="1">
    <citation type="journal article" date="2013" name="Genome Biol.">
        <title>Genomic analysis reveals key aspects of prokaryotic symbiosis in the phototrophic consortium "Chlorochromatium aggregatum".</title>
        <authorList>
            <person name="Liu Z."/>
            <person name="Muller J."/>
            <person name="Li T."/>
            <person name="Alvey R.M."/>
            <person name="Vogl K."/>
            <person name="Frigaard N.U."/>
            <person name="Rockwell N.C."/>
            <person name="Boyd E.S."/>
            <person name="Tomsho L.P."/>
            <person name="Schuster S.C."/>
            <person name="Henke P."/>
            <person name="Rohde M."/>
            <person name="Overmann J."/>
            <person name="Bryant D.A."/>
        </authorList>
    </citation>
    <scope>NUCLEOTIDE SEQUENCE [LARGE SCALE GENOMIC DNA]</scope>
    <source>
        <strain evidence="9">CR</strain>
    </source>
</reference>
<name>U5ND02_9BURK</name>
<feature type="region of interest" description="Disordered" evidence="7">
    <location>
        <begin position="230"/>
        <end position="257"/>
    </location>
</feature>
<dbReference type="GO" id="GO:0016740">
    <property type="term" value="F:transferase activity"/>
    <property type="evidence" value="ECO:0007669"/>
    <property type="project" value="UniProtKB-KW"/>
</dbReference>
<feature type="compositionally biased region" description="Low complexity" evidence="7">
    <location>
        <begin position="246"/>
        <end position="255"/>
    </location>
</feature>
<dbReference type="SUPFAM" id="SSF52266">
    <property type="entry name" value="SGNH hydrolase"/>
    <property type="match status" value="1"/>
</dbReference>
<evidence type="ECO:0000313" key="9">
    <source>
        <dbReference type="EMBL" id="AGX88118.1"/>
    </source>
</evidence>
<dbReference type="InterPro" id="IPR036514">
    <property type="entry name" value="SGNH_hydro_sf"/>
</dbReference>
<dbReference type="Gene3D" id="3.40.50.1110">
    <property type="entry name" value="SGNH hydrolase"/>
    <property type="match status" value="1"/>
</dbReference>
<accession>U5ND02</accession>
<evidence type="ECO:0000256" key="3">
    <source>
        <dbReference type="ARBA" id="ARBA00022679"/>
    </source>
</evidence>
<evidence type="ECO:0000256" key="2">
    <source>
        <dbReference type="ARBA" id="ARBA00005182"/>
    </source>
</evidence>
<dbReference type="AlphaFoldDB" id="U5ND02"/>
<evidence type="ECO:0000256" key="7">
    <source>
        <dbReference type="SAM" id="MobiDB-lite"/>
    </source>
</evidence>
<dbReference type="UniPathway" id="UPA00286"/>
<dbReference type="GO" id="GO:0016788">
    <property type="term" value="F:hydrolase activity, acting on ester bonds"/>
    <property type="evidence" value="ECO:0007669"/>
    <property type="project" value="UniProtKB-ARBA"/>
</dbReference>
<dbReference type="EMBL" id="CP004885">
    <property type="protein sequence ID" value="AGX88118.1"/>
    <property type="molecule type" value="Genomic_DNA"/>
</dbReference>
<keyword evidence="6" id="KW-0016">Alginate biosynthesis</keyword>
<evidence type="ECO:0000256" key="6">
    <source>
        <dbReference type="ARBA" id="ARBA00022841"/>
    </source>
</evidence>
<sequence>MADASPSWLGDPPTHRGWWADAAVLLAVVCSGAAMMASLLPQISQWELPTTWDDLRTGRTTSALEKKLEQALPGRDGIIAAANSVRYLLLHGGGKQVLVGRDGWLFLRQEMQVWPTAPMERRIARIASATQWLHRQGLRTKVALVPDKARLYADSWYWAGYPDALRPRYAQALQALRAAGVDTIDLLAPLQAAARNAEVYYRTDTHWNQIGAQVAAQALADAVRNDAFSSGSMPNSLTTPTPNPTPFATTTAPTPSERPGDLIRLMGLEHAPASARPRPDIEHDTTTQALQSPAGDDLFDNAQDHAQDDLLGDYAVPYTLAGTSYSLRGNFVGHLQQALSSPVLNTATDGAGVWRALADYVHDDAFRSAPAQMLLWEIPERLLCAPADDAEQRDWERLGITPL</sequence>
<keyword evidence="5" id="KW-0574">Periplasm</keyword>
<proteinExistence type="predicted"/>